<evidence type="ECO:0000256" key="9">
    <source>
        <dbReference type="ARBA" id="ARBA00022989"/>
    </source>
</evidence>
<dbReference type="SMART" id="SM00320">
    <property type="entry name" value="WD40"/>
    <property type="match status" value="2"/>
</dbReference>
<keyword evidence="6" id="KW-0256">Endoplasmic reticulum</keyword>
<dbReference type="PANTHER" id="PTHR23284:SF0">
    <property type="entry name" value="PROLACTIN REGULATORY ELEMENT-BINDING PROTEIN"/>
    <property type="match status" value="1"/>
</dbReference>
<evidence type="ECO:0008006" key="16">
    <source>
        <dbReference type="Google" id="ProtNLM"/>
    </source>
</evidence>
<dbReference type="OrthoDB" id="2013972at2759"/>
<comment type="subcellular location">
    <subcellularLocation>
        <location evidence="1">Endoplasmic reticulum membrane</location>
        <topology evidence="1">Single-pass type II membrane protein</topology>
    </subcellularLocation>
</comment>
<dbReference type="Pfam" id="PF00400">
    <property type="entry name" value="WD40"/>
    <property type="match status" value="1"/>
</dbReference>
<keyword evidence="2" id="KW-0813">Transport</keyword>
<accession>A0A9Q3BLU2</accession>
<dbReference type="InterPro" id="IPR045260">
    <property type="entry name" value="Sec12-like"/>
</dbReference>
<evidence type="ECO:0000256" key="2">
    <source>
        <dbReference type="ARBA" id="ARBA00022448"/>
    </source>
</evidence>
<reference evidence="14" key="1">
    <citation type="submission" date="2021-03" db="EMBL/GenBank/DDBJ databases">
        <title>Draft genome sequence of rust myrtle Austropuccinia psidii MF-1, a brazilian biotype.</title>
        <authorList>
            <person name="Quecine M.C."/>
            <person name="Pachon D.M.R."/>
            <person name="Bonatelli M.L."/>
            <person name="Correr F.H."/>
            <person name="Franceschini L.M."/>
            <person name="Leite T.F."/>
            <person name="Margarido G.R.A."/>
            <person name="Almeida C.A."/>
            <person name="Ferrarezi J.A."/>
            <person name="Labate C.A."/>
        </authorList>
    </citation>
    <scope>NUCLEOTIDE SEQUENCE</scope>
    <source>
        <strain evidence="14">MF-1</strain>
    </source>
</reference>
<sequence>MSHYSIEFDIPLYCCQFLDSDRIALGGGGGTSKSGITNKLFIIKINSSKNQSFEKLEDFHLPKGQDAPMSLDFDKKANQLICGINSPKSDRNEHLRTYSIDKKSKLKPSSARQIFIDTSEEDYQKLTRLSDSAPKFLAIGGTNNQLDILTYPNFKHVFSALRCDAKDKECQLMATDFHQNGSQFLLGSTHFVQLYSTKTKSSKPGSKRSPAALIRQFDPPQPSPNQSCTFRNARYGRGKNSQTLYTIVNYLPLSRMGPRQKPRWGVSDRKAVLISWNIENGSAIRTKAVSNKPVTAFDVSPNGDLLAFASSDLSVGILDASSLRSLLSILHAHEFPVTGICFSPDNKRVVSCSADKTVRVIEIREDITTSWSSTTHLLFIAFLLLFLAILFQLTRTDSFISKKRI</sequence>
<evidence type="ECO:0000256" key="8">
    <source>
        <dbReference type="ARBA" id="ARBA00022927"/>
    </source>
</evidence>
<dbReference type="Gene3D" id="2.130.10.10">
    <property type="entry name" value="YVTN repeat-like/Quinoprotein amine dehydrogenase"/>
    <property type="match status" value="1"/>
</dbReference>
<organism evidence="14 15">
    <name type="scientific">Austropuccinia psidii MF-1</name>
    <dbReference type="NCBI Taxonomy" id="1389203"/>
    <lineage>
        <taxon>Eukaryota</taxon>
        <taxon>Fungi</taxon>
        <taxon>Dikarya</taxon>
        <taxon>Basidiomycota</taxon>
        <taxon>Pucciniomycotina</taxon>
        <taxon>Pucciniomycetes</taxon>
        <taxon>Pucciniales</taxon>
        <taxon>Sphaerophragmiaceae</taxon>
        <taxon>Austropuccinia</taxon>
    </lineage>
</organism>
<evidence type="ECO:0000256" key="7">
    <source>
        <dbReference type="ARBA" id="ARBA00022892"/>
    </source>
</evidence>
<evidence type="ECO:0000256" key="11">
    <source>
        <dbReference type="PROSITE-ProRule" id="PRU00221"/>
    </source>
</evidence>
<keyword evidence="15" id="KW-1185">Reference proteome</keyword>
<keyword evidence="8" id="KW-0653">Protein transport</keyword>
<dbReference type="InterPro" id="IPR036322">
    <property type="entry name" value="WD40_repeat_dom_sf"/>
</dbReference>
<keyword evidence="3 11" id="KW-0853">WD repeat</keyword>
<evidence type="ECO:0000313" key="15">
    <source>
        <dbReference type="Proteomes" id="UP000765509"/>
    </source>
</evidence>
<keyword evidence="7" id="KW-0931">ER-Golgi transport</keyword>
<evidence type="ECO:0000256" key="13">
    <source>
        <dbReference type="SAM" id="Phobius"/>
    </source>
</evidence>
<keyword evidence="4 13" id="KW-0812">Transmembrane</keyword>
<keyword evidence="9 13" id="KW-1133">Transmembrane helix</keyword>
<dbReference type="PROSITE" id="PS50294">
    <property type="entry name" value="WD_REPEATS_REGION"/>
    <property type="match status" value="1"/>
</dbReference>
<proteinExistence type="predicted"/>
<dbReference type="GO" id="GO:0003400">
    <property type="term" value="P:regulation of COPII vesicle coating"/>
    <property type="evidence" value="ECO:0007669"/>
    <property type="project" value="TreeGrafter"/>
</dbReference>
<dbReference type="InterPro" id="IPR001680">
    <property type="entry name" value="WD40_rpt"/>
</dbReference>
<dbReference type="EMBL" id="AVOT02001642">
    <property type="protein sequence ID" value="MBW0467659.1"/>
    <property type="molecule type" value="Genomic_DNA"/>
</dbReference>
<gene>
    <name evidence="14" type="ORF">O181_007374</name>
</gene>
<keyword evidence="10 13" id="KW-0472">Membrane</keyword>
<evidence type="ECO:0000256" key="6">
    <source>
        <dbReference type="ARBA" id="ARBA00022824"/>
    </source>
</evidence>
<evidence type="ECO:0000256" key="10">
    <source>
        <dbReference type="ARBA" id="ARBA00023136"/>
    </source>
</evidence>
<keyword evidence="5" id="KW-0677">Repeat</keyword>
<evidence type="ECO:0000313" key="14">
    <source>
        <dbReference type="EMBL" id="MBW0467659.1"/>
    </source>
</evidence>
<dbReference type="GO" id="GO:0015031">
    <property type="term" value="P:protein transport"/>
    <property type="evidence" value="ECO:0007669"/>
    <property type="project" value="UniProtKB-KW"/>
</dbReference>
<evidence type="ECO:0000256" key="1">
    <source>
        <dbReference type="ARBA" id="ARBA00004648"/>
    </source>
</evidence>
<dbReference type="AlphaFoldDB" id="A0A9Q3BLU2"/>
<evidence type="ECO:0000256" key="3">
    <source>
        <dbReference type="ARBA" id="ARBA00022574"/>
    </source>
</evidence>
<feature type="transmembrane region" description="Helical" evidence="13">
    <location>
        <begin position="376"/>
        <end position="394"/>
    </location>
</feature>
<protein>
    <recommendedName>
        <fullName evidence="16">Anaphase-promoting complex subunit 4 WD40 domain-containing protein</fullName>
    </recommendedName>
</protein>
<dbReference type="GO" id="GO:0006888">
    <property type="term" value="P:endoplasmic reticulum to Golgi vesicle-mediated transport"/>
    <property type="evidence" value="ECO:0007669"/>
    <property type="project" value="TreeGrafter"/>
</dbReference>
<dbReference type="SUPFAM" id="SSF50978">
    <property type="entry name" value="WD40 repeat-like"/>
    <property type="match status" value="1"/>
</dbReference>
<feature type="region of interest" description="Disordered" evidence="12">
    <location>
        <begin position="199"/>
        <end position="227"/>
    </location>
</feature>
<comment type="caution">
    <text evidence="14">The sequence shown here is derived from an EMBL/GenBank/DDBJ whole genome shotgun (WGS) entry which is preliminary data.</text>
</comment>
<feature type="compositionally biased region" description="Low complexity" evidence="12">
    <location>
        <begin position="199"/>
        <end position="210"/>
    </location>
</feature>
<feature type="repeat" description="WD" evidence="11">
    <location>
        <begin position="330"/>
        <end position="364"/>
    </location>
</feature>
<evidence type="ECO:0000256" key="5">
    <source>
        <dbReference type="ARBA" id="ARBA00022737"/>
    </source>
</evidence>
<dbReference type="PROSITE" id="PS50082">
    <property type="entry name" value="WD_REPEATS_2"/>
    <property type="match status" value="1"/>
</dbReference>
<dbReference type="InterPro" id="IPR015943">
    <property type="entry name" value="WD40/YVTN_repeat-like_dom_sf"/>
</dbReference>
<dbReference type="Proteomes" id="UP000765509">
    <property type="component" value="Unassembled WGS sequence"/>
</dbReference>
<evidence type="ECO:0000256" key="12">
    <source>
        <dbReference type="SAM" id="MobiDB-lite"/>
    </source>
</evidence>
<evidence type="ECO:0000256" key="4">
    <source>
        <dbReference type="ARBA" id="ARBA00022692"/>
    </source>
</evidence>
<dbReference type="GO" id="GO:0005085">
    <property type="term" value="F:guanyl-nucleotide exchange factor activity"/>
    <property type="evidence" value="ECO:0007669"/>
    <property type="project" value="InterPro"/>
</dbReference>
<name>A0A9Q3BLU2_9BASI</name>
<dbReference type="PANTHER" id="PTHR23284">
    <property type="entry name" value="PROLACTIN REGULATORY ELEMENT BINDING PROTEIN"/>
    <property type="match status" value="1"/>
</dbReference>
<dbReference type="GO" id="GO:0005789">
    <property type="term" value="C:endoplasmic reticulum membrane"/>
    <property type="evidence" value="ECO:0007669"/>
    <property type="project" value="UniProtKB-SubCell"/>
</dbReference>